<keyword evidence="3" id="KW-1185">Reference proteome</keyword>
<feature type="compositionally biased region" description="Basic and acidic residues" evidence="1">
    <location>
        <begin position="174"/>
        <end position="191"/>
    </location>
</feature>
<reference evidence="2" key="2">
    <citation type="submission" date="2021-04" db="EMBL/GenBank/DDBJ databases">
        <authorList>
            <person name="Podell S."/>
        </authorList>
    </citation>
    <scope>NUCLEOTIDE SEQUENCE</scope>
    <source>
        <strain evidence="2">Hildebrandi</strain>
    </source>
</reference>
<name>A0A9K3PJQ4_9STRA</name>
<organism evidence="2 3">
    <name type="scientific">Nitzschia inconspicua</name>
    <dbReference type="NCBI Taxonomy" id="303405"/>
    <lineage>
        <taxon>Eukaryota</taxon>
        <taxon>Sar</taxon>
        <taxon>Stramenopiles</taxon>
        <taxon>Ochrophyta</taxon>
        <taxon>Bacillariophyta</taxon>
        <taxon>Bacillariophyceae</taxon>
        <taxon>Bacillariophycidae</taxon>
        <taxon>Bacillariales</taxon>
        <taxon>Bacillariaceae</taxon>
        <taxon>Nitzschia</taxon>
    </lineage>
</organism>
<dbReference type="EMBL" id="JAGRRH010000019">
    <property type="protein sequence ID" value="KAG7349316.1"/>
    <property type="molecule type" value="Genomic_DNA"/>
</dbReference>
<dbReference type="AlphaFoldDB" id="A0A9K3PJQ4"/>
<reference evidence="2" key="1">
    <citation type="journal article" date="2021" name="Sci. Rep.">
        <title>Diploid genomic architecture of Nitzschia inconspicua, an elite biomass production diatom.</title>
        <authorList>
            <person name="Oliver A."/>
            <person name="Podell S."/>
            <person name="Pinowska A."/>
            <person name="Traller J.C."/>
            <person name="Smith S.R."/>
            <person name="McClure R."/>
            <person name="Beliaev A."/>
            <person name="Bohutskyi P."/>
            <person name="Hill E.A."/>
            <person name="Rabines A."/>
            <person name="Zheng H."/>
            <person name="Allen L.Z."/>
            <person name="Kuo A."/>
            <person name="Grigoriev I.V."/>
            <person name="Allen A.E."/>
            <person name="Hazlebeck D."/>
            <person name="Allen E.E."/>
        </authorList>
    </citation>
    <scope>NUCLEOTIDE SEQUENCE</scope>
    <source>
        <strain evidence="2">Hildebrandi</strain>
    </source>
</reference>
<feature type="region of interest" description="Disordered" evidence="1">
    <location>
        <begin position="441"/>
        <end position="462"/>
    </location>
</feature>
<feature type="region of interest" description="Disordered" evidence="1">
    <location>
        <begin position="534"/>
        <end position="555"/>
    </location>
</feature>
<protein>
    <submittedName>
        <fullName evidence="2">Uncharacterized protein</fullName>
    </submittedName>
</protein>
<accession>A0A9K3PJQ4</accession>
<gene>
    <name evidence="2" type="ORF">IV203_011913</name>
</gene>
<feature type="region of interest" description="Disordered" evidence="1">
    <location>
        <begin position="171"/>
        <end position="201"/>
    </location>
</feature>
<feature type="region of interest" description="Disordered" evidence="1">
    <location>
        <begin position="395"/>
        <end position="425"/>
    </location>
</feature>
<dbReference type="Proteomes" id="UP000693970">
    <property type="component" value="Unassembled WGS sequence"/>
</dbReference>
<proteinExistence type="predicted"/>
<dbReference type="OrthoDB" id="49340at2759"/>
<comment type="caution">
    <text evidence="2">The sequence shown here is derived from an EMBL/GenBank/DDBJ whole genome shotgun (WGS) entry which is preliminary data.</text>
</comment>
<evidence type="ECO:0000313" key="3">
    <source>
        <dbReference type="Proteomes" id="UP000693970"/>
    </source>
</evidence>
<feature type="region of interest" description="Disordered" evidence="1">
    <location>
        <begin position="474"/>
        <end position="495"/>
    </location>
</feature>
<evidence type="ECO:0000256" key="1">
    <source>
        <dbReference type="SAM" id="MobiDB-lite"/>
    </source>
</evidence>
<sequence length="770" mass="86382">MAFDRDVSHPIIRHTGGRRRDWLRKGTYTFVEYRFDEINLNLGCQSHRVEEGRMFRSFVFTVKQVDVAEQAVQFIQEPSFEYDQRSVPEGFLDEFLVAAEESRIKYLKRKGRSTKSAASLLSRLMPFVMILLVLLSHVSCDDSIATMNRTKNQALKSDQNALQELVVLDVEQNSNRESDPGDSDFRSDSHEGMGPASSSTAETFVVVENKKVPVVTTLFETELERNEVFHQAIGMECLRDPSYLDQSHTIVPMKEVPSKASIESGGSTRAGAEYPGDDMNTLISCGDPQWIDSTYPREAERLDRIAQPQRLLDGENVNDIQVNSASGSRGPGALEGTIWESSWDTKAGGVYLESENWGDFESVQCSAGEIISAYVKDGISTNDKGDVVLDLDVEEAPVDDTREDQAASVTKDLSPFSDEENNETEGDIGFEGLLLKSVPIDSSGSTKSNGNGGNPPKGSLASFYESASNFTSMKSSAHQLEEQKEQSTSSCEPMDLANERKVHYRGEPWGYYRPTRRIPDRDLLLLLFEDVKPEEKDDPRNSTKRPEPSKGWKKDLLSDDYHVHDFSDMSGEETVSKEGRNGFEERFVTLYDPIVSEASDANSHFVEGLDDIEKFFEGVDPPDELDVGASGLSIQEVLVGKGRQILLKKILQFSNASRASWERLVDRFGKLFTRSQEEQYRSNFESHPFPALKQLAGMPIKAWHISKIGIEKLFLIPILRISRECPNKIRRLLSFRSLALHGLKSSVTGQVLFRRSQNILLTGIDLTETR</sequence>
<evidence type="ECO:0000313" key="2">
    <source>
        <dbReference type="EMBL" id="KAG7349316.1"/>
    </source>
</evidence>